<dbReference type="EMBL" id="JAPDPJ010000144">
    <property type="protein sequence ID" value="MCW3789627.1"/>
    <property type="molecule type" value="Genomic_DNA"/>
</dbReference>
<protein>
    <submittedName>
        <fullName evidence="2">Uncharacterized protein</fullName>
    </submittedName>
</protein>
<accession>A0AAE3M9W5</accession>
<dbReference type="RefSeq" id="WP_301193175.1">
    <property type="nucleotide sequence ID" value="NZ_JAPDPJ010000144.1"/>
</dbReference>
<keyword evidence="3" id="KW-1185">Reference proteome</keyword>
<evidence type="ECO:0000313" key="3">
    <source>
        <dbReference type="Proteomes" id="UP001209229"/>
    </source>
</evidence>
<evidence type="ECO:0000313" key="2">
    <source>
        <dbReference type="EMBL" id="MCW3789627.1"/>
    </source>
</evidence>
<keyword evidence="1" id="KW-1133">Transmembrane helix</keyword>
<keyword evidence="1" id="KW-0812">Transmembrane</keyword>
<proteinExistence type="predicted"/>
<evidence type="ECO:0000256" key="1">
    <source>
        <dbReference type="SAM" id="Phobius"/>
    </source>
</evidence>
<sequence>MIYRFLISIILFHLITLLSFGQSVTDTMVIECSNKVTIPQDFSIELSDTLNIKQIPFENEKKSFVSRNISWITAIIIAFISVIGNLWVARRQAQRNSINLKAQIENNEKILDKQIQNSKEIAITEFKATIAANNRQGWINELRETVSDFLTNSLSLAPDDIFSKEEELKYYNKLFYTKFKIELLLNTKTEEHKLLLQAINKVIEVIRSKEDYNLEKLQTARDVCLEASRRIIKIEWEKIKALK</sequence>
<feature type="transmembrane region" description="Helical" evidence="1">
    <location>
        <begin position="69"/>
        <end position="88"/>
    </location>
</feature>
<comment type="caution">
    <text evidence="2">The sequence shown here is derived from an EMBL/GenBank/DDBJ whole genome shotgun (WGS) entry which is preliminary data.</text>
</comment>
<reference evidence="2" key="1">
    <citation type="submission" date="2022-10" db="EMBL/GenBank/DDBJ databases">
        <authorList>
            <person name="Yu W.X."/>
        </authorList>
    </citation>
    <scope>NUCLEOTIDE SEQUENCE</scope>
    <source>
        <strain evidence="2">AAT</strain>
    </source>
</reference>
<keyword evidence="1" id="KW-0472">Membrane</keyword>
<organism evidence="2 3">
    <name type="scientific">Plebeiibacterium sediminum</name>
    <dbReference type="NCBI Taxonomy" id="2992112"/>
    <lineage>
        <taxon>Bacteria</taxon>
        <taxon>Pseudomonadati</taxon>
        <taxon>Bacteroidota</taxon>
        <taxon>Bacteroidia</taxon>
        <taxon>Marinilabiliales</taxon>
        <taxon>Marinilabiliaceae</taxon>
        <taxon>Plebeiibacterium</taxon>
    </lineage>
</organism>
<gene>
    <name evidence="2" type="ORF">OM075_24420</name>
</gene>
<dbReference type="Proteomes" id="UP001209229">
    <property type="component" value="Unassembled WGS sequence"/>
</dbReference>
<dbReference type="AlphaFoldDB" id="A0AAE3M9W5"/>
<name>A0AAE3M9W5_9BACT</name>